<dbReference type="AlphaFoldDB" id="A0A225DRS1"/>
<dbReference type="Proteomes" id="UP000214646">
    <property type="component" value="Unassembled WGS sequence"/>
</dbReference>
<accession>A0A225DRS1</accession>
<organism evidence="1 2">
    <name type="scientific">Fimbriiglobus ruber</name>
    <dbReference type="NCBI Taxonomy" id="1908690"/>
    <lineage>
        <taxon>Bacteria</taxon>
        <taxon>Pseudomonadati</taxon>
        <taxon>Planctomycetota</taxon>
        <taxon>Planctomycetia</taxon>
        <taxon>Gemmatales</taxon>
        <taxon>Gemmataceae</taxon>
        <taxon>Fimbriiglobus</taxon>
    </lineage>
</organism>
<dbReference type="EMBL" id="NIDE01000004">
    <property type="protein sequence ID" value="OWK44001.1"/>
    <property type="molecule type" value="Genomic_DNA"/>
</dbReference>
<reference evidence="2" key="1">
    <citation type="submission" date="2017-06" db="EMBL/GenBank/DDBJ databases">
        <title>Genome analysis of Fimbriiglobus ruber SP5, the first member of the order Planctomycetales with confirmed chitinolytic capability.</title>
        <authorList>
            <person name="Ravin N.V."/>
            <person name="Rakitin A.L."/>
            <person name="Ivanova A.A."/>
            <person name="Beletsky A.V."/>
            <person name="Kulichevskaya I.S."/>
            <person name="Mardanov A.V."/>
            <person name="Dedysh S.N."/>
        </authorList>
    </citation>
    <scope>NUCLEOTIDE SEQUENCE [LARGE SCALE GENOMIC DNA]</scope>
    <source>
        <strain evidence="2">SP5</strain>
    </source>
</reference>
<comment type="caution">
    <text evidence="1">The sequence shown here is derived from an EMBL/GenBank/DDBJ whole genome shotgun (WGS) entry which is preliminary data.</text>
</comment>
<proteinExistence type="predicted"/>
<evidence type="ECO:0000313" key="1">
    <source>
        <dbReference type="EMBL" id="OWK44001.1"/>
    </source>
</evidence>
<name>A0A225DRS1_9BACT</name>
<evidence type="ECO:0000313" key="2">
    <source>
        <dbReference type="Proteomes" id="UP000214646"/>
    </source>
</evidence>
<keyword evidence="2" id="KW-1185">Reference proteome</keyword>
<gene>
    <name evidence="1" type="ORF">FRUB_03600</name>
</gene>
<sequence>MGQLAATTSAEQQDVWRPAVLVPLAKKRDVRPLPCEQTPP</sequence>
<protein>
    <submittedName>
        <fullName evidence="1">Uncharacterized protein</fullName>
    </submittedName>
</protein>